<feature type="domain" description="DUF7507" evidence="3">
    <location>
        <begin position="2706"/>
        <end position="2808"/>
    </location>
</feature>
<dbReference type="PANTHER" id="PTHR34819:SF3">
    <property type="entry name" value="CELL SURFACE PROTEIN"/>
    <property type="match status" value="1"/>
</dbReference>
<feature type="domain" description="DUF7507" evidence="3">
    <location>
        <begin position="3445"/>
        <end position="3543"/>
    </location>
</feature>
<feature type="domain" description="DUF7507" evidence="3">
    <location>
        <begin position="3690"/>
        <end position="3790"/>
    </location>
</feature>
<feature type="region of interest" description="Disordered" evidence="1">
    <location>
        <begin position="915"/>
        <end position="959"/>
    </location>
</feature>
<feature type="domain" description="DUF7507" evidence="3">
    <location>
        <begin position="4173"/>
        <end position="4275"/>
    </location>
</feature>
<feature type="domain" description="DUF7507" evidence="3">
    <location>
        <begin position="4057"/>
        <end position="4157"/>
    </location>
</feature>
<evidence type="ECO:0000313" key="4">
    <source>
        <dbReference type="EMBL" id="APT85477.1"/>
    </source>
</evidence>
<dbReference type="STRING" id="1431546.CAQU_10915"/>
<dbReference type="InterPro" id="IPR051172">
    <property type="entry name" value="Chlamydia_OmcB"/>
</dbReference>
<dbReference type="GO" id="GO:0005975">
    <property type="term" value="P:carbohydrate metabolic process"/>
    <property type="evidence" value="ECO:0007669"/>
    <property type="project" value="UniProtKB-ARBA"/>
</dbReference>
<feature type="domain" description="DUF7507" evidence="3">
    <location>
        <begin position="1756"/>
        <end position="1857"/>
    </location>
</feature>
<keyword evidence="2" id="KW-0472">Membrane</keyword>
<feature type="compositionally biased region" description="Polar residues" evidence="1">
    <location>
        <begin position="743"/>
        <end position="761"/>
    </location>
</feature>
<feature type="domain" description="DUF7507" evidence="3">
    <location>
        <begin position="3933"/>
        <end position="4032"/>
    </location>
</feature>
<feature type="region of interest" description="Disordered" evidence="1">
    <location>
        <begin position="4264"/>
        <end position="4288"/>
    </location>
</feature>
<protein>
    <recommendedName>
        <fullName evidence="3">DUF7507 domain-containing protein</fullName>
    </recommendedName>
</protein>
<dbReference type="PANTHER" id="PTHR34819">
    <property type="entry name" value="LARGE CYSTEINE-RICH PERIPLASMIC PROTEIN OMCB"/>
    <property type="match status" value="1"/>
</dbReference>
<feature type="domain" description="DUF7507" evidence="3">
    <location>
        <begin position="2440"/>
        <end position="2551"/>
    </location>
</feature>
<feature type="domain" description="DUF7507" evidence="3">
    <location>
        <begin position="3573"/>
        <end position="3674"/>
    </location>
</feature>
<gene>
    <name evidence="4" type="ORF">CAQU_10915</name>
</gene>
<feature type="domain" description="DUF7507" evidence="3">
    <location>
        <begin position="3201"/>
        <end position="3296"/>
    </location>
</feature>
<evidence type="ECO:0000256" key="1">
    <source>
        <dbReference type="SAM" id="MobiDB-lite"/>
    </source>
</evidence>
<feature type="region of interest" description="Disordered" evidence="1">
    <location>
        <begin position="743"/>
        <end position="765"/>
    </location>
</feature>
<feature type="compositionally biased region" description="Low complexity" evidence="1">
    <location>
        <begin position="4314"/>
        <end position="4326"/>
    </location>
</feature>
<feature type="domain" description="DUF7507" evidence="3">
    <location>
        <begin position="1613"/>
        <end position="1715"/>
    </location>
</feature>
<feature type="domain" description="DUF7507" evidence="3">
    <location>
        <begin position="1464"/>
        <end position="1572"/>
    </location>
</feature>
<dbReference type="RefSeq" id="WP_075727576.1">
    <property type="nucleotide sequence ID" value="NZ_CP009245.1"/>
</dbReference>
<dbReference type="Pfam" id="PF24346">
    <property type="entry name" value="DUF7507"/>
    <property type="match status" value="21"/>
</dbReference>
<feature type="compositionally biased region" description="Pro residues" evidence="1">
    <location>
        <begin position="4327"/>
        <end position="4337"/>
    </location>
</feature>
<accession>A0A1L7CHZ0</accession>
<feature type="domain" description="DUF7507" evidence="3">
    <location>
        <begin position="2575"/>
        <end position="2681"/>
    </location>
</feature>
<feature type="transmembrane region" description="Helical" evidence="2">
    <location>
        <begin position="4383"/>
        <end position="4404"/>
    </location>
</feature>
<dbReference type="KEGG" id="caqu:CAQU_10915"/>
<feature type="domain" description="DUF7507" evidence="3">
    <location>
        <begin position="3082"/>
        <end position="3185"/>
    </location>
</feature>
<feature type="compositionally biased region" description="Basic and acidic residues" evidence="1">
    <location>
        <begin position="1980"/>
        <end position="1992"/>
    </location>
</feature>
<feature type="domain" description="DUF7507" evidence="3">
    <location>
        <begin position="2297"/>
        <end position="2417"/>
    </location>
</feature>
<dbReference type="InterPro" id="IPR047589">
    <property type="entry name" value="DUF11_rpt"/>
</dbReference>
<keyword evidence="5" id="KW-1185">Reference proteome</keyword>
<feature type="compositionally biased region" description="Polar residues" evidence="1">
    <location>
        <begin position="4347"/>
        <end position="4362"/>
    </location>
</feature>
<reference evidence="4 5" key="1">
    <citation type="submission" date="2014-08" db="EMBL/GenBank/DDBJ databases">
        <title>Complete genome sequence of Corynebacterium aquilae S-613T(T) (=DSM 44791(T)), isolated from the choana of a healthy golden eagle.</title>
        <authorList>
            <person name="Ruckert C."/>
            <person name="Albersmeier A."/>
            <person name="Winkler A."/>
            <person name="Kalinowski J."/>
        </authorList>
    </citation>
    <scope>NUCLEOTIDE SEQUENCE [LARGE SCALE GENOMIC DNA]</scope>
    <source>
        <strain evidence="4 5">S-613</strain>
    </source>
</reference>
<dbReference type="SUPFAM" id="SSF117074">
    <property type="entry name" value="Hypothetical protein PA1324"/>
    <property type="match status" value="1"/>
</dbReference>
<evidence type="ECO:0000259" key="3">
    <source>
        <dbReference type="Pfam" id="PF24346"/>
    </source>
</evidence>
<sequence length="4411" mass="470610">MLKTSPIRDFATRVVALLGSLFVVIAMVSQPAVSHAQPAVHQDAAQQPALLAQVAAGDDAAEDDGVVMEPQAFDPDRSIEYSDGEVFVRMTIDFEGAGRGQNPANSKNRPCVVTKDMGYPIGDESPDDNNMCAGDGVGALYNVGFSYRTGKEPVTMTIMPQWTDVEPIEGMGTPQMEPSIVYQLTNSNTVSYVRNKDGSYTFTFAPSPGVTKSIGWKAMVSTVEPRRKNQATQNQAGSWRMGAEVFVGRDTSGKEVGIAKADQDLNVLAVNRMDQRIDQLLVDSNFTYFDRPAPKVDLDPNSDRECVADDAPKDPAEKSEEYIGISAVSNLTKSWDQTYASVIPGKYDKTIGIDNGVSQSTMTRFMLEKPADMPDADMKKIRATYEGQDVEVKFDDAGNAYFDRHYTTSTGQSGSQARFKFFVPVSSYQDGTYKWNVRMDTVDEQGADSRVMTADDLGMYIPRLAGNAADGNNTTDPGNGQACSVATTNNDEGIVGGKGLPNNNCALANVVIKHYQCDENPEADGCQDFRKDDRILSRSATFSPSMAINGGKEPVNSSEVKLSVSPGSDVTMCVGWAQGTQRMSDGKLYINGWRAQELQSIFPDAKIYYTNSSFVNQGNADAPIDCKGADWTLAYDSSKNLNTDPANVFEGGINEVTGFYVAFPGDGAISAPTTLAYRVSSIDATKSRELFDGKHPGYNIIQDTAGEDYMETFNYMKVQSGCAAPQLRKSRIMFSRPEAGVSTQSISAQGNTLDSKTSQATELGPSHHSFKLVPTINWNNGNDFINGVSSNGEKTRIHNRLYFSKCLEPDTDVLPPNAVIHADPSTKSDNPLDCGYDKDRYIETTWALSTESSNDPLVPRWPALKKPDVLTSGTWSKNAGNAADWGYQPTFGFVTPGWTGPKSQFNIMSEWRLTGTPAITDPNAPGAGPVDSRAPQPRPSDPPNSPQVVAGPDNIDPWPNNYKPLNSSIGTMRIWVPEVSSGALSKTENDKLIPVNNTFSHSLALASTDRSADSMLGATEFIDVLPYPEDGRGSDYSGQYWLSQMPTVVPAGFFDVYYTTAPPETVSMCPNGIAPDAQAAICSPDLINRDDQRAPNIDRQPSNTDWKPLTPQIVAELAKNQGKGEKITALKFTSKNFPGGAYNAAVLTFATRGNHADDVYANSAGPVSVQGVAGRPVAPVPATQVVKTRVYAGEISGRVYVDANESGDYENGEAPGSPRNVVLLSCSNDTGELVCNETEPVQTLELPANGEYLFKNLPAGIYKVVVRHNDNTEINTESGKNPANVGKWESDPLQIYGISPERNGGNPERISDIDFGYYNADPKLSIEKSVDNPDTPREVDGKAVFTIEGANTGNVPLNQVKLTDNWVKGELTFQCTIMNSDGVAYEGEELKAKGDLLSEEGANLARGDKYRCISEPLADGTITQADIDKQEDLLNKASITGRYLENPPIDPQKSEAKVPLKPAEPHLTLTKLVEGEASKQKAAGETATFDFTVTNDGNVTMNKVNIADNFGDRKFVSAIACDDLDGAPFVLGQSALAPKQAATCHADYVVTQADVDAQREIPNTAKPTGEYYTPADPRTVYEGDEAKATITVPDGTPDVSLVKQVRNVDVVDDQFDNNKEVAAKQNAEFLITIVNNSAVTITEANLEDVMDQDKGAQITSCFDSQDPPKAVALNGSRNLAPQERITCTVRYQMTTADQDAQKKITNTATLTGKVVDPKNPDATMPVREEDDATIQPPAAAPSVLVNKTVGDSRNTATLSTLPRDLNQNAFFKIEFTNTGNVTLRDVQLVDTWDKDPQLDLSCDGGWKPGQDLAAGTTMTCYATYQVTQDDIDAGKELFNKVHITAKATGPDGEETTVENIQPDPQASVTVPQLDGAISIDKRVDAKQEVNDKRVGDKVAYTIRVTNESNMRQYNVKLDDEFRGIDFTCSGKDGASFKLDGTETLQVGESVLCEGEYTLTQDDIDNGKPFTNEATVTGHPGKPDAEPQIRKDSATVTPLAGVPSITVFKRTRDASEPVNRDEEKQSRDVVADQAMQFDFWFRNNGSSTLHNVNVTDIFDYNSEAKDSFRGAEGTPALECYKGEDKIQLGNLDMAPGDEIRCQLAEPYTVTQADVNLGRDIVNNVTVTGTSKVDPQDPENVNVEGSGDATLHMPPAAPQIELTKVVGDGPEQRKVLKPGEATHFTITVQNTGNVTLTDVKIDDQFAQVYDLNKAPLDIVECVKQSDQSKVDPKAGFVLEPKDSAICKTAEYTVTPDDMQDQRPLPNKAVVTSVFQKSGGTKITPTDDDTAVINVPPASPQMTVDKAVAPTFDGKYKNTVKRNGNEVAYFRINGGNTGNVTLENALLTDEWAKDEALTFQCHTNDIGDVKGADFEMGTGPGVLLPGQTFVCDGEYPVTQDDQDAQQSLRNYVKLTADYTNGWGDTTKLTQDADATVVMRDPRPALTLNKTVDGEKAVTRAAGDGVTWTITGANTGNVTLKDVTIGDTYPKGKDAPEFTCETSAGTKFTFDEGFTLKPKETYTCTGVADGFITMEDVINGEDKVNEATANFKYTDDEGEEAEGDELTSSAKVTPLRAEPAFELNKTVDYTAGDKATENKSVTLGKDDVAYFTIVGRNTGNVPLTDVDLDDNWAAGNKDKLKLECGEWKIGDDLAPGEQFVCTADYTVNQADVDAGETLVNEVTMTPKFGKDKLEPKKSEATVEVPAPSSEIRLDKRLAKDEVRKETYVPGETVRYEFDVTNVGNVTLHGTKIADPTLAERGIQVTCDPDVIEPGKTITCTADKPVELTEEDAAKGKLVNTAIARAMRPNQNDSTGEEFLPTSNPDTETVTVGIPKLGIDKTAENTSPVLVNGEVLWKIKVINPSPFTLTEVYIDDDQVAVADSVECHAGTTKQGEKLKGRTEVDGKTVAYLGTMIPDEVATCWLSVPLDKAPEPDNDGNIVNVAAVMGLFGDEPIYAEDNAPTDTAKVPVGTQDALVLEKTVKDPEKVYKEGEKATYVFKLTNVGGADLVNVKVNDPNFGEAPFECGDTTLLVGKSTTCEREYTVTENNAKAGTVTNVATADSQTRYGKNVPSNAARATIKTATNNPGLKLTKVISNGGEDKIFEAGQTVKYTFTIVNNGDVPLTGVMLNDPMFGEPSECGTKELAEKQQTTCVREHVVTDEEAASPTRIVRNTAVSTGLDPQNREVKSNEDTAIFTIPAPKPSSLQLTKESNGEEFKVGEYVEYTLKVTNTGETQLNNVTVTDPMFGTEPFVCGTNTLVKSGSTQCTKLHKVTPEDQASGTIVNTAEANGTSPNGTAVTPSKAFKVVKVTPAPVPAPTPVPTPTNPGISLDKKITNGESFDEGQTVTYEFTVTNTGDVDLKGIKVADKMFGDEPFDCGPADAVLPKTESVNCTKDHVVTAADAEAKTVTNVATATGTAGEGDDAKTVTSNPGTAVFKVPAAPQPEPTKPTIELAKKITNGDTFKVGETVTYEFTVTNTGDVDLKGIKVADKMFGDEPFDCGPADAVLPKTESVTCTKDHVVTAADAEAKTVTNVATATGTAGEGDDAKTVTSNPGTAVFKVPAETPAPTPAPVPTKPSLDLTKSITNGGKDKEFQVGQTVTYKLEVTNTGDVALTNVKVSDKMFGDEPFVCGLEELEPKGVTTCTKDHVVTAADAKAVTVVNIAQAAGNDPTGYQVLSPQANDKFTVPVKPVPAISLKKSITNGGEDKRFEEGDVVNYSFEVTNTGATKLSDIAIDDDMIIGAITCEDTELEPNISTTCTATHIVSPDDAEKQTVINVATAKAKDEYGVPVESAPDKAAFTVPAKPAPQPTPTNPAIALEKTITNGDTFEEGQNVTYSFKVTNTGDVELHNVKISDKMFGDEPFTCGEQNLAPKASTTCTKDHVVTKADAEAKTVTNVATATGTTGEDADSPAVTSNPAQAVFKVPAETPAPTPGQPAISLEKKITNGASFDEGATVTYELKVTNTGDVALKDVKVADKMFGDEPFVCGDSALEPKASTTCTKDHVVTKADAEAKTVTNVATATGADEAGKTVTSQPGTATFTVPAKPEPKPEPKPEAGAIALEKAITNGDADKTFAVGADVEYLLKVTNTSTVKVTDVRVIDPMFGDKPFVCGETTLEPGASTECTKTHKVTEADARAVTVTNTAGAQAKEANGTAIKSNPAVAKFQVPTAPADKPALGLSKAVDNAGPAKAGEKVVYTFTVTNTGNTELTGVEINDPMLAQAGVTVTCEATTLPVGASTTCTSGEYTITEADAARGVVVNKATATGTSTGGEKVTSNEDDATVTTARTPAGSVEGNIPWWSLIPLTIPLIIGGGSSDAPAPGAQQPVPAQPAPAPDAPQAPNAPQAPGVTQQPQRPTPAQETPSKGIPRTIKEVRSLANTGASVYGIVAGGALLITAGALLVGAARRRREEG</sequence>
<dbReference type="Gene3D" id="2.60.40.10">
    <property type="entry name" value="Immunoglobulins"/>
    <property type="match status" value="1"/>
</dbReference>
<feature type="region of interest" description="Disordered" evidence="1">
    <location>
        <begin position="293"/>
        <end position="318"/>
    </location>
</feature>
<proteinExistence type="predicted"/>
<dbReference type="NCBIfam" id="TIGR01451">
    <property type="entry name" value="B_ant_repeat"/>
    <property type="match status" value="7"/>
</dbReference>
<feature type="domain" description="DUF7507" evidence="3">
    <location>
        <begin position="3322"/>
        <end position="3420"/>
    </location>
</feature>
<dbReference type="OrthoDB" id="4385186at2"/>
<organism evidence="4 5">
    <name type="scientific">Corynebacterium aquilae DSM 44791</name>
    <dbReference type="NCBI Taxonomy" id="1431546"/>
    <lineage>
        <taxon>Bacteria</taxon>
        <taxon>Bacillati</taxon>
        <taxon>Actinomycetota</taxon>
        <taxon>Actinomycetes</taxon>
        <taxon>Mycobacteriales</taxon>
        <taxon>Corynebacteriaceae</taxon>
        <taxon>Corynebacterium</taxon>
    </lineage>
</organism>
<feature type="region of interest" description="Disordered" evidence="1">
    <location>
        <begin position="4314"/>
        <end position="4368"/>
    </location>
</feature>
<feature type="domain" description="DUF7507" evidence="3">
    <location>
        <begin position="3811"/>
        <end position="3905"/>
    </location>
</feature>
<evidence type="ECO:0000313" key="5">
    <source>
        <dbReference type="Proteomes" id="UP000185478"/>
    </source>
</evidence>
<keyword evidence="2" id="KW-0812">Transmembrane</keyword>
<dbReference type="EMBL" id="CP009245">
    <property type="protein sequence ID" value="APT85477.1"/>
    <property type="molecule type" value="Genomic_DNA"/>
</dbReference>
<feature type="domain" description="DUF7507" evidence="3">
    <location>
        <begin position="2971"/>
        <end position="3069"/>
    </location>
</feature>
<dbReference type="Proteomes" id="UP000185478">
    <property type="component" value="Chromosome"/>
</dbReference>
<feature type="domain" description="DUF7507" evidence="3">
    <location>
        <begin position="2024"/>
        <end position="2131"/>
    </location>
</feature>
<keyword evidence="2" id="KW-1133">Transmembrane helix</keyword>
<feature type="domain" description="DUF7507" evidence="3">
    <location>
        <begin position="2155"/>
        <end position="2273"/>
    </location>
</feature>
<feature type="region of interest" description="Disordered" evidence="1">
    <location>
        <begin position="1962"/>
        <end position="1992"/>
    </location>
</feature>
<feature type="domain" description="DUF7507" evidence="3">
    <location>
        <begin position="1876"/>
        <end position="1980"/>
    </location>
</feature>
<feature type="compositionally biased region" description="Pro residues" evidence="1">
    <location>
        <begin position="936"/>
        <end position="945"/>
    </location>
</feature>
<evidence type="ECO:0000256" key="2">
    <source>
        <dbReference type="SAM" id="Phobius"/>
    </source>
</evidence>
<dbReference type="InterPro" id="IPR055354">
    <property type="entry name" value="DUF7507"/>
</dbReference>
<dbReference type="InterPro" id="IPR013783">
    <property type="entry name" value="Ig-like_fold"/>
</dbReference>
<name>A0A1L7CHZ0_9CORY</name>